<dbReference type="Proteomes" id="UP001221142">
    <property type="component" value="Unassembled WGS sequence"/>
</dbReference>
<feature type="signal peptide" evidence="1">
    <location>
        <begin position="1"/>
        <end position="21"/>
    </location>
</feature>
<keyword evidence="3" id="KW-1185">Reference proteome</keyword>
<evidence type="ECO:0000313" key="2">
    <source>
        <dbReference type="EMBL" id="KAJ7611157.1"/>
    </source>
</evidence>
<reference evidence="2" key="1">
    <citation type="submission" date="2023-03" db="EMBL/GenBank/DDBJ databases">
        <title>Massive genome expansion in bonnet fungi (Mycena s.s.) driven by repeated elements and novel gene families across ecological guilds.</title>
        <authorList>
            <consortium name="Lawrence Berkeley National Laboratory"/>
            <person name="Harder C.B."/>
            <person name="Miyauchi S."/>
            <person name="Viragh M."/>
            <person name="Kuo A."/>
            <person name="Thoen E."/>
            <person name="Andreopoulos B."/>
            <person name="Lu D."/>
            <person name="Skrede I."/>
            <person name="Drula E."/>
            <person name="Henrissat B."/>
            <person name="Morin E."/>
            <person name="Kohler A."/>
            <person name="Barry K."/>
            <person name="LaButti K."/>
            <person name="Morin E."/>
            <person name="Salamov A."/>
            <person name="Lipzen A."/>
            <person name="Mereny Z."/>
            <person name="Hegedus B."/>
            <person name="Baldrian P."/>
            <person name="Stursova M."/>
            <person name="Weitz H."/>
            <person name="Taylor A."/>
            <person name="Grigoriev I.V."/>
            <person name="Nagy L.G."/>
            <person name="Martin F."/>
            <person name="Kauserud H."/>
        </authorList>
    </citation>
    <scope>NUCLEOTIDE SEQUENCE</scope>
    <source>
        <strain evidence="2">9284</strain>
    </source>
</reference>
<proteinExistence type="predicted"/>
<sequence>MRRNLWSLAAWPAPRLGLISATEPLYTSAPSLNRPPTRSHSTRVFTNHTHESISASSMIHQVLRCVHCLHPGYFFLSFAVCIHSGLGLLSAAFPPLCPQLRASSTPRAITCSSLKNGGVFICIPGSFSVLDPAPSRSSLPSIASFSSGFFSFPVPSIVSLPHVAALPRLLDSS</sequence>
<name>A0AAD7B688_9AGAR</name>
<evidence type="ECO:0000256" key="1">
    <source>
        <dbReference type="SAM" id="SignalP"/>
    </source>
</evidence>
<feature type="chain" id="PRO_5042244092" evidence="1">
    <location>
        <begin position="22"/>
        <end position="173"/>
    </location>
</feature>
<gene>
    <name evidence="2" type="ORF">FB45DRAFT_941185</name>
</gene>
<organism evidence="2 3">
    <name type="scientific">Roridomyces roridus</name>
    <dbReference type="NCBI Taxonomy" id="1738132"/>
    <lineage>
        <taxon>Eukaryota</taxon>
        <taxon>Fungi</taxon>
        <taxon>Dikarya</taxon>
        <taxon>Basidiomycota</taxon>
        <taxon>Agaricomycotina</taxon>
        <taxon>Agaricomycetes</taxon>
        <taxon>Agaricomycetidae</taxon>
        <taxon>Agaricales</taxon>
        <taxon>Marasmiineae</taxon>
        <taxon>Mycenaceae</taxon>
        <taxon>Roridomyces</taxon>
    </lineage>
</organism>
<evidence type="ECO:0000313" key="3">
    <source>
        <dbReference type="Proteomes" id="UP001221142"/>
    </source>
</evidence>
<comment type="caution">
    <text evidence="2">The sequence shown here is derived from an EMBL/GenBank/DDBJ whole genome shotgun (WGS) entry which is preliminary data.</text>
</comment>
<dbReference type="AlphaFoldDB" id="A0AAD7B688"/>
<protein>
    <submittedName>
        <fullName evidence="2">Uncharacterized protein</fullName>
    </submittedName>
</protein>
<accession>A0AAD7B688</accession>
<dbReference type="EMBL" id="JARKIF010000033">
    <property type="protein sequence ID" value="KAJ7611157.1"/>
    <property type="molecule type" value="Genomic_DNA"/>
</dbReference>
<keyword evidence="1" id="KW-0732">Signal</keyword>